<dbReference type="RefSeq" id="WP_204662585.1">
    <property type="nucleotide sequence ID" value="NZ_JAFBDT010000004.1"/>
</dbReference>
<dbReference type="PROSITE" id="PS50893">
    <property type="entry name" value="ABC_TRANSPORTER_2"/>
    <property type="match status" value="1"/>
</dbReference>
<dbReference type="PANTHER" id="PTHR42788">
    <property type="entry name" value="TAURINE IMPORT ATP-BINDING PROTEIN-RELATED"/>
    <property type="match status" value="1"/>
</dbReference>
<dbReference type="Gene3D" id="3.40.50.300">
    <property type="entry name" value="P-loop containing nucleotide triphosphate hydrolases"/>
    <property type="match status" value="1"/>
</dbReference>
<dbReference type="InterPro" id="IPR003593">
    <property type="entry name" value="AAA+_ATPase"/>
</dbReference>
<dbReference type="PROSITE" id="PS00211">
    <property type="entry name" value="ABC_TRANSPORTER_1"/>
    <property type="match status" value="1"/>
</dbReference>
<feature type="domain" description="ABC transporter" evidence="4">
    <location>
        <begin position="2"/>
        <end position="216"/>
    </location>
</feature>
<accession>A0ABS2MPD9</accession>
<organism evidence="5 6">
    <name type="scientific">Fusibacter tunisiensis</name>
    <dbReference type="NCBI Taxonomy" id="1008308"/>
    <lineage>
        <taxon>Bacteria</taxon>
        <taxon>Bacillati</taxon>
        <taxon>Bacillota</taxon>
        <taxon>Clostridia</taxon>
        <taxon>Eubacteriales</taxon>
        <taxon>Eubacteriales Family XII. Incertae Sedis</taxon>
        <taxon>Fusibacter</taxon>
    </lineage>
</organism>
<dbReference type="SMART" id="SM00382">
    <property type="entry name" value="AAA"/>
    <property type="match status" value="1"/>
</dbReference>
<evidence type="ECO:0000256" key="2">
    <source>
        <dbReference type="ARBA" id="ARBA00022741"/>
    </source>
</evidence>
<dbReference type="InterPro" id="IPR027417">
    <property type="entry name" value="P-loop_NTPase"/>
</dbReference>
<protein>
    <submittedName>
        <fullName evidence="5">NitT/TauT family transport system ATP-binding protein</fullName>
    </submittedName>
</protein>
<dbReference type="InterPro" id="IPR017871">
    <property type="entry name" value="ABC_transporter-like_CS"/>
</dbReference>
<dbReference type="SUPFAM" id="SSF52540">
    <property type="entry name" value="P-loop containing nucleoside triphosphate hydrolases"/>
    <property type="match status" value="1"/>
</dbReference>
<evidence type="ECO:0000259" key="4">
    <source>
        <dbReference type="PROSITE" id="PS50893"/>
    </source>
</evidence>
<dbReference type="GO" id="GO:0005524">
    <property type="term" value="F:ATP binding"/>
    <property type="evidence" value="ECO:0007669"/>
    <property type="project" value="UniProtKB-KW"/>
</dbReference>
<keyword evidence="1" id="KW-0813">Transport</keyword>
<keyword evidence="6" id="KW-1185">Reference proteome</keyword>
<keyword evidence="2" id="KW-0547">Nucleotide-binding</keyword>
<dbReference type="Pfam" id="PF00005">
    <property type="entry name" value="ABC_tran"/>
    <property type="match status" value="1"/>
</dbReference>
<proteinExistence type="predicted"/>
<dbReference type="InterPro" id="IPR050166">
    <property type="entry name" value="ABC_transporter_ATP-bind"/>
</dbReference>
<dbReference type="Proteomes" id="UP000767854">
    <property type="component" value="Unassembled WGS sequence"/>
</dbReference>
<keyword evidence="3 5" id="KW-0067">ATP-binding</keyword>
<reference evidence="5 6" key="1">
    <citation type="submission" date="2021-01" db="EMBL/GenBank/DDBJ databases">
        <title>Genomic Encyclopedia of Type Strains, Phase IV (KMG-IV): sequencing the most valuable type-strain genomes for metagenomic binning, comparative biology and taxonomic classification.</title>
        <authorList>
            <person name="Goeker M."/>
        </authorList>
    </citation>
    <scope>NUCLEOTIDE SEQUENCE [LARGE SCALE GENOMIC DNA]</scope>
    <source>
        <strain evidence="5 6">DSM 24436</strain>
    </source>
</reference>
<dbReference type="InterPro" id="IPR003439">
    <property type="entry name" value="ABC_transporter-like_ATP-bd"/>
</dbReference>
<dbReference type="EMBL" id="JAFBDT010000004">
    <property type="protein sequence ID" value="MBM7561265.1"/>
    <property type="molecule type" value="Genomic_DNA"/>
</dbReference>
<dbReference type="PANTHER" id="PTHR42788:SF13">
    <property type="entry name" value="ALIPHATIC SULFONATES IMPORT ATP-BINDING PROTEIN SSUB"/>
    <property type="match status" value="1"/>
</dbReference>
<gene>
    <name evidence="5" type="ORF">JOC49_000785</name>
</gene>
<comment type="caution">
    <text evidence="5">The sequence shown here is derived from an EMBL/GenBank/DDBJ whole genome shotgun (WGS) entry which is preliminary data.</text>
</comment>
<evidence type="ECO:0000256" key="1">
    <source>
        <dbReference type="ARBA" id="ARBA00022448"/>
    </source>
</evidence>
<sequence length="228" mass="25879">MLELHQISKAYQGMQVLESLNLSIKEGEIYCILGPSGAGKSTLLHILAGIVHQDSGKMILGTNRIGYVFQEDRLLPWLTVEENICLVNETLSSEALNHLLSEMDLESVKNQKPDVLSGGMRQRVSIARAFAIEPSLLLLDEPFKSLDYALKAKIIETLLGVWRERKITVVFVTHDIEEALWTADRIAILGKHPVGLKDVIEVEHPRRLDENEQVQFKKKLQLYWEENL</sequence>
<evidence type="ECO:0000256" key="3">
    <source>
        <dbReference type="ARBA" id="ARBA00022840"/>
    </source>
</evidence>
<evidence type="ECO:0000313" key="5">
    <source>
        <dbReference type="EMBL" id="MBM7561265.1"/>
    </source>
</evidence>
<name>A0ABS2MPD9_9FIRM</name>
<evidence type="ECO:0000313" key="6">
    <source>
        <dbReference type="Proteomes" id="UP000767854"/>
    </source>
</evidence>